<feature type="domain" description="Disease resistance R13L4/SHOC-2-like LRR" evidence="14">
    <location>
        <begin position="360"/>
        <end position="565"/>
    </location>
</feature>
<dbReference type="GO" id="GO:0004674">
    <property type="term" value="F:protein serine/threonine kinase activity"/>
    <property type="evidence" value="ECO:0007669"/>
    <property type="project" value="UniProtKB-KW"/>
</dbReference>
<evidence type="ECO:0000256" key="6">
    <source>
        <dbReference type="ARBA" id="ARBA00022729"/>
    </source>
</evidence>
<keyword evidence="4" id="KW-0433">Leucine-rich repeat</keyword>
<dbReference type="InterPro" id="IPR055414">
    <property type="entry name" value="LRR_R13L4/SHOC2-like"/>
</dbReference>
<dbReference type="FunFam" id="3.80.10.10:FF:000383">
    <property type="entry name" value="Leucine-rich repeat receptor protein kinase EMS1"/>
    <property type="match status" value="1"/>
</dbReference>
<evidence type="ECO:0000313" key="15">
    <source>
        <dbReference type="EMBL" id="PRQ54562.1"/>
    </source>
</evidence>
<evidence type="ECO:0000256" key="7">
    <source>
        <dbReference type="ARBA" id="ARBA00022737"/>
    </source>
</evidence>
<evidence type="ECO:0000259" key="14">
    <source>
        <dbReference type="Pfam" id="PF23598"/>
    </source>
</evidence>
<comment type="subcellular location">
    <subcellularLocation>
        <location evidence="1">Cell membrane</location>
        <topology evidence="1">Single-pass type I membrane protein</topology>
    </subcellularLocation>
</comment>
<dbReference type="SUPFAM" id="SSF52058">
    <property type="entry name" value="L domain-like"/>
    <property type="match status" value="3"/>
</dbReference>
<evidence type="ECO:0000256" key="11">
    <source>
        <dbReference type="ARBA" id="ARBA00023180"/>
    </source>
</evidence>
<evidence type="ECO:0000256" key="1">
    <source>
        <dbReference type="ARBA" id="ARBA00004251"/>
    </source>
</evidence>
<dbReference type="FunFam" id="3.80.10.10:FF:000111">
    <property type="entry name" value="LRR receptor-like serine/threonine-protein kinase ERECTA"/>
    <property type="match status" value="1"/>
</dbReference>
<keyword evidence="10" id="KW-0675">Receptor</keyword>
<evidence type="ECO:0000256" key="3">
    <source>
        <dbReference type="ARBA" id="ARBA00022475"/>
    </source>
</evidence>
<evidence type="ECO:0000256" key="4">
    <source>
        <dbReference type="ARBA" id="ARBA00022614"/>
    </source>
</evidence>
<dbReference type="EC" id="2.7.11.1" evidence="15"/>
<dbReference type="Pfam" id="PF08263">
    <property type="entry name" value="LRRNT_2"/>
    <property type="match status" value="1"/>
</dbReference>
<keyword evidence="8" id="KW-1133">Transmembrane helix</keyword>
<dbReference type="InterPro" id="IPR032675">
    <property type="entry name" value="LRR_dom_sf"/>
</dbReference>
<keyword evidence="15" id="KW-0723">Serine/threonine-protein kinase</keyword>
<dbReference type="Gramene" id="PRQ54562">
    <property type="protein sequence ID" value="PRQ54562"/>
    <property type="gene ID" value="RchiOBHm_Chr1g0315071"/>
</dbReference>
<keyword evidence="16" id="KW-1185">Reference proteome</keyword>
<comment type="caution">
    <text evidence="15">The sequence shown here is derived from an EMBL/GenBank/DDBJ whole genome shotgun (WGS) entry which is preliminary data.</text>
</comment>
<dbReference type="Gene3D" id="3.80.10.10">
    <property type="entry name" value="Ribonuclease Inhibitor"/>
    <property type="match status" value="4"/>
</dbReference>
<dbReference type="InterPro" id="IPR001611">
    <property type="entry name" value="Leu-rich_rpt"/>
</dbReference>
<dbReference type="AlphaFoldDB" id="A0A2P6S797"/>
<dbReference type="InterPro" id="IPR046956">
    <property type="entry name" value="RLP23-like"/>
</dbReference>
<proteinExistence type="inferred from homology"/>
<keyword evidence="15" id="KW-0808">Transferase</keyword>
<keyword evidence="5" id="KW-0812">Transmembrane</keyword>
<dbReference type="PANTHER" id="PTHR48063">
    <property type="entry name" value="LRR RECEPTOR-LIKE KINASE"/>
    <property type="match status" value="1"/>
</dbReference>
<evidence type="ECO:0000256" key="12">
    <source>
        <dbReference type="SAM" id="SignalP"/>
    </source>
</evidence>
<keyword evidence="9" id="KW-0472">Membrane</keyword>
<comment type="similarity">
    <text evidence="2">Belongs to the RLP family.</text>
</comment>
<dbReference type="FunFam" id="3.80.10.10:FF:000095">
    <property type="entry name" value="LRR receptor-like serine/threonine-protein kinase GSO1"/>
    <property type="match status" value="2"/>
</dbReference>
<evidence type="ECO:0000256" key="2">
    <source>
        <dbReference type="ARBA" id="ARBA00009592"/>
    </source>
</evidence>
<keyword evidence="3" id="KW-1003">Cell membrane</keyword>
<dbReference type="SUPFAM" id="SSF52047">
    <property type="entry name" value="RNI-like"/>
    <property type="match status" value="1"/>
</dbReference>
<dbReference type="Proteomes" id="UP000238479">
    <property type="component" value="Chromosome 1"/>
</dbReference>
<protein>
    <submittedName>
        <fullName evidence="15">Putative non-specific serine/threonine protein kinase</fullName>
        <ecNumber evidence="15">2.7.11.1</ecNumber>
    </submittedName>
</protein>
<keyword evidence="6 12" id="KW-0732">Signal</keyword>
<keyword evidence="15" id="KW-0418">Kinase</keyword>
<feature type="signal peptide" evidence="12">
    <location>
        <begin position="1"/>
        <end position="29"/>
    </location>
</feature>
<dbReference type="PRINTS" id="PR00019">
    <property type="entry name" value="LEURICHRPT"/>
</dbReference>
<dbReference type="GO" id="GO:0005886">
    <property type="term" value="C:plasma membrane"/>
    <property type="evidence" value="ECO:0007669"/>
    <property type="project" value="UniProtKB-SubCell"/>
</dbReference>
<feature type="chain" id="PRO_5015151461" evidence="12">
    <location>
        <begin position="30"/>
        <end position="1013"/>
    </location>
</feature>
<dbReference type="EMBL" id="PDCK01000039">
    <property type="protein sequence ID" value="PRQ54562.1"/>
    <property type="molecule type" value="Genomic_DNA"/>
</dbReference>
<name>A0A2P6S797_ROSCH</name>
<organism evidence="15 16">
    <name type="scientific">Rosa chinensis</name>
    <name type="common">China rose</name>
    <dbReference type="NCBI Taxonomy" id="74649"/>
    <lineage>
        <taxon>Eukaryota</taxon>
        <taxon>Viridiplantae</taxon>
        <taxon>Streptophyta</taxon>
        <taxon>Embryophyta</taxon>
        <taxon>Tracheophyta</taxon>
        <taxon>Spermatophyta</taxon>
        <taxon>Magnoliopsida</taxon>
        <taxon>eudicotyledons</taxon>
        <taxon>Gunneridae</taxon>
        <taxon>Pentapetalae</taxon>
        <taxon>rosids</taxon>
        <taxon>fabids</taxon>
        <taxon>Rosales</taxon>
        <taxon>Rosaceae</taxon>
        <taxon>Rosoideae</taxon>
        <taxon>Rosoideae incertae sedis</taxon>
        <taxon>Rosa</taxon>
    </lineage>
</organism>
<keyword evidence="7" id="KW-0677">Repeat</keyword>
<accession>A0A2P6S797</accession>
<dbReference type="InterPro" id="IPR013210">
    <property type="entry name" value="LRR_N_plant-typ"/>
</dbReference>
<sequence length="1013" mass="112638">MDIYVYFNPISRLILHFLLLLFLASSCLNNSSVVVESCMEEERRALLSFKQDLTDPSGKLSSWAGHECCQWTGISCNNRTGHVATVDLRNTYPDTTSDDQWNTTEYEESCLGGKLINPSLLGLKHLSYLDLSSNDFQGTHIPKFIGELTSLRYLNFSSFDYFNSFIGEIPSSLGNLSNLNYLDLGSSYYLDYSLSSKNLNWLSHLSSLKYLNLRGVDLSSKGVSWLHEVNMLPSLLELLHLSSCKIGGNQLPLSKPTINFTSLLVLDMSRNSINFSYPKWMFNLTSLTKVDLSENFVTGPFLDEFVRLKSLEHLDLGSVGLKGQFPKFSGNLCKLKSLSLASNQIDGGIEELLSGFSNCSFNRMESLDLQDCGLVGKLPSSLGMLRSLQHLDLSYNSFWGSIPEFIISNLLSSLQTLYLMDNIFNGSIPQSLGKLSQLVSLDLSYNVFNGSIPQSLGELSQLVSLDLSYNVFNGSIPQSLGKLSQLVTLDLSYNSWEGNLTETHFINLTKLVYFAVSTAQPMPIIFNLIDYEWIPPFKLHQIEMHNCRLGPGFPVWLQSQTELVSVSLENAGLSGAIPEEWVFKISSQIQSLDLSSNQISGKLLFRFNSFLNLRSIVLSHNQFDGPIPSSICSIQSLYELALNNNQLSGEFPKEWSLWSDIDIVDVSNNNMSGNIPSSMGIPSSLAILKIDNNQFSGEIPSALQNCSRLQRLYLGGNKFTGSIPSWIGSKVSTFKVLQLQSNSLSGHIPHHLCSLPFLQILDLSHNRFSGTIPNCLNKLTSLISSSYGGWKYSGDFEVITVTVKGRASEYFLRNEVLLTIIDFSHNDLEGEIPEEIISLVQLATLNLSINQLSGNIPSKIGNLHLLETLDLSQNQLSGQIPQSLASLTFLSHLNLSCNNLTGRIPSGNQLQTLDDSSIYEGNPSLCGFPLSNCTEGGGNMHEPHEADDEKLGLYTSEVLGFIIGFWSVCGTLILKKSWSNFGNSSNDLAAMLFFFHLYGQSECPYYQFWFCFW</sequence>
<dbReference type="Pfam" id="PF00560">
    <property type="entry name" value="LRR_1"/>
    <property type="match status" value="8"/>
</dbReference>
<dbReference type="Pfam" id="PF23598">
    <property type="entry name" value="LRR_14"/>
    <property type="match status" value="1"/>
</dbReference>
<evidence type="ECO:0000256" key="10">
    <source>
        <dbReference type="ARBA" id="ARBA00023170"/>
    </source>
</evidence>
<dbReference type="PANTHER" id="PTHR48063:SF90">
    <property type="entry name" value="OS11G0565920 PROTEIN"/>
    <property type="match status" value="1"/>
</dbReference>
<keyword evidence="11" id="KW-0325">Glycoprotein</keyword>
<evidence type="ECO:0000259" key="13">
    <source>
        <dbReference type="Pfam" id="PF08263"/>
    </source>
</evidence>
<dbReference type="SMART" id="SM00369">
    <property type="entry name" value="LRR_TYP"/>
    <property type="match status" value="7"/>
</dbReference>
<evidence type="ECO:0000256" key="9">
    <source>
        <dbReference type="ARBA" id="ARBA00023136"/>
    </source>
</evidence>
<evidence type="ECO:0000256" key="8">
    <source>
        <dbReference type="ARBA" id="ARBA00022989"/>
    </source>
</evidence>
<gene>
    <name evidence="15" type="ORF">RchiOBHm_Chr1g0315071</name>
</gene>
<reference evidence="15 16" key="1">
    <citation type="journal article" date="2018" name="Nat. Genet.">
        <title>The Rosa genome provides new insights in the design of modern roses.</title>
        <authorList>
            <person name="Bendahmane M."/>
        </authorList>
    </citation>
    <scope>NUCLEOTIDE SEQUENCE [LARGE SCALE GENOMIC DNA]</scope>
    <source>
        <strain evidence="16">cv. Old Blush</strain>
    </source>
</reference>
<dbReference type="InterPro" id="IPR003591">
    <property type="entry name" value="Leu-rich_rpt_typical-subtyp"/>
</dbReference>
<evidence type="ECO:0000313" key="16">
    <source>
        <dbReference type="Proteomes" id="UP000238479"/>
    </source>
</evidence>
<feature type="domain" description="Leucine-rich repeat-containing N-terminal plant-type" evidence="13">
    <location>
        <begin position="40"/>
        <end position="77"/>
    </location>
</feature>
<evidence type="ECO:0000256" key="5">
    <source>
        <dbReference type="ARBA" id="ARBA00022692"/>
    </source>
</evidence>